<accession>A0A1Q9EWS0</accession>
<name>A0A1Q9EWS0_SYMMI</name>
<dbReference type="OrthoDB" id="438732at2759"/>
<evidence type="ECO:0000313" key="2">
    <source>
        <dbReference type="Proteomes" id="UP000186817"/>
    </source>
</evidence>
<organism evidence="1 2">
    <name type="scientific">Symbiodinium microadriaticum</name>
    <name type="common">Dinoflagellate</name>
    <name type="synonym">Zooxanthella microadriatica</name>
    <dbReference type="NCBI Taxonomy" id="2951"/>
    <lineage>
        <taxon>Eukaryota</taxon>
        <taxon>Sar</taxon>
        <taxon>Alveolata</taxon>
        <taxon>Dinophyceae</taxon>
        <taxon>Suessiales</taxon>
        <taxon>Symbiodiniaceae</taxon>
        <taxon>Symbiodinium</taxon>
    </lineage>
</organism>
<sequence length="81" mass="8930">MDPKEAVVIGDAADPQVKDAKAKAEQALDMIQKDPQADLSFMVKEFGIGDLRDATNVINDIMDDKTAAATQRWQKYLEAYG</sequence>
<reference evidence="1 2" key="1">
    <citation type="submission" date="2016-02" db="EMBL/GenBank/DDBJ databases">
        <title>Genome analysis of coral dinoflagellate symbionts highlights evolutionary adaptations to a symbiotic lifestyle.</title>
        <authorList>
            <person name="Aranda M."/>
            <person name="Li Y."/>
            <person name="Liew Y.J."/>
            <person name="Baumgarten S."/>
            <person name="Simakov O."/>
            <person name="Wilson M."/>
            <person name="Piel J."/>
            <person name="Ashoor H."/>
            <person name="Bougouffa S."/>
            <person name="Bajic V.B."/>
            <person name="Ryu T."/>
            <person name="Ravasi T."/>
            <person name="Bayer T."/>
            <person name="Micklem G."/>
            <person name="Kim H."/>
            <person name="Bhak J."/>
            <person name="Lajeunesse T.C."/>
            <person name="Voolstra C.R."/>
        </authorList>
    </citation>
    <scope>NUCLEOTIDE SEQUENCE [LARGE SCALE GENOMIC DNA]</scope>
    <source>
        <strain evidence="1 2">CCMP2467</strain>
    </source>
</reference>
<keyword evidence="2" id="KW-1185">Reference proteome</keyword>
<dbReference type="Proteomes" id="UP000186817">
    <property type="component" value="Unassembled WGS sequence"/>
</dbReference>
<proteinExistence type="predicted"/>
<evidence type="ECO:0000313" key="1">
    <source>
        <dbReference type="EMBL" id="OLQ11832.1"/>
    </source>
</evidence>
<dbReference type="EMBL" id="LSRX01000053">
    <property type="protein sequence ID" value="OLQ11832.1"/>
    <property type="molecule type" value="Genomic_DNA"/>
</dbReference>
<gene>
    <name evidence="1" type="ORF">AK812_SmicGene4257</name>
</gene>
<protein>
    <submittedName>
        <fullName evidence="1">Uncharacterized protein</fullName>
    </submittedName>
</protein>
<comment type="caution">
    <text evidence="1">The sequence shown here is derived from an EMBL/GenBank/DDBJ whole genome shotgun (WGS) entry which is preliminary data.</text>
</comment>
<dbReference type="AlphaFoldDB" id="A0A1Q9EWS0"/>